<feature type="region of interest" description="Disordered" evidence="7">
    <location>
        <begin position="195"/>
        <end position="224"/>
    </location>
</feature>
<protein>
    <submittedName>
        <fullName evidence="9">Mitosis inhibitor protein kinase wee1</fullName>
    </submittedName>
</protein>
<name>A0A7J6MU20_PERCH</name>
<dbReference type="Gene3D" id="3.30.200.20">
    <property type="entry name" value="Phosphorylase Kinase, domain 1"/>
    <property type="match status" value="1"/>
</dbReference>
<keyword evidence="5" id="KW-0652">Protein synthesis inhibitor</keyword>
<sequence length="642" mass="70318">MTLHGNPTREDASGAVLAGGYMFCIADSKYTSFRPRVTPGFYAGLSRRRAPSFDDDPIEIPNVERLWSQTPVDQHAAPAEGLPSAGEFFLHRAALAGCSSPPGFFPVRDFQASPPDERHYEGGSFRGALPRLPLSQSSVSSSGPGGCDSARSSSSFLSLPTNRVLSASHSVGNLELCDVGSERACNNKAIPRRARLRRTHSSESDTSMPAWHGKHSKENLPHSANTCPIPEALVRKDSVVGTTYAWFPACPMSAANSGGANEPLCTPHVPSAAPLSLPSGILTRRGSSNSVFATYPGTPIVAQTPHTHILTNQKVINHPPASVRLQRMLLDRGGGRDFAAPTVYHGHEVKRRKIGRATDYSRLHDEFRGFKKVGEGSFAEVLSVENRFDGQRYAVKRRLRPYRGNHEKELILREARVLALISRSADIYGEESSVLASHITRYFGCWFEDGQLHIQTELCEESLSAEVTRLGRFCADKLTVVLQDISAALKFLHMDMNVAHKDVKPDNILRISMRGDRFKYKLCDFGLATSIHENSEACSDLGSGDARYLPREMLSCHADRPLGNDMTKVDIFSLGASALECGIGRTLPPNGDIWQSLRDGHLPFDEMDQLPSKLTELIKAMLNPTPEVRPDADTVLAQLNSP</sequence>
<dbReference type="PANTHER" id="PTHR11042">
    <property type="entry name" value="EUKARYOTIC TRANSLATION INITIATION FACTOR 2-ALPHA KINASE EIF2-ALPHA KINASE -RELATED"/>
    <property type="match status" value="1"/>
</dbReference>
<dbReference type="Pfam" id="PF00069">
    <property type="entry name" value="Pkinase"/>
    <property type="match status" value="1"/>
</dbReference>
<dbReference type="GO" id="GO:0005524">
    <property type="term" value="F:ATP binding"/>
    <property type="evidence" value="ECO:0007669"/>
    <property type="project" value="UniProtKB-UniRule"/>
</dbReference>
<gene>
    <name evidence="9" type="primary">WEE1</name>
    <name evidence="9" type="ORF">FOL47_008335</name>
</gene>
<feature type="binding site" evidence="6">
    <location>
        <position position="396"/>
    </location>
    <ligand>
        <name>ATP</name>
        <dbReference type="ChEBI" id="CHEBI:30616"/>
    </ligand>
</feature>
<dbReference type="Gene3D" id="1.10.510.10">
    <property type="entry name" value="Transferase(Phosphotransferase) domain 1"/>
    <property type="match status" value="1"/>
</dbReference>
<evidence type="ECO:0000256" key="5">
    <source>
        <dbReference type="ARBA" id="ARBA00023193"/>
    </source>
</evidence>
<keyword evidence="10" id="KW-1185">Reference proteome</keyword>
<feature type="region of interest" description="Disordered" evidence="7">
    <location>
        <begin position="109"/>
        <end position="153"/>
    </location>
</feature>
<dbReference type="InterPro" id="IPR011009">
    <property type="entry name" value="Kinase-like_dom_sf"/>
</dbReference>
<keyword evidence="3" id="KW-0418">Kinase</keyword>
<keyword evidence="4 6" id="KW-0067">ATP-binding</keyword>
<evidence type="ECO:0000256" key="3">
    <source>
        <dbReference type="ARBA" id="ARBA00022777"/>
    </source>
</evidence>
<keyword evidence="1" id="KW-0808">Transferase</keyword>
<proteinExistence type="predicted"/>
<dbReference type="GO" id="GO:0005737">
    <property type="term" value="C:cytoplasm"/>
    <property type="evidence" value="ECO:0007669"/>
    <property type="project" value="TreeGrafter"/>
</dbReference>
<dbReference type="GO" id="GO:0017148">
    <property type="term" value="P:negative regulation of translation"/>
    <property type="evidence" value="ECO:0007669"/>
    <property type="project" value="UniProtKB-KW"/>
</dbReference>
<dbReference type="PANTHER" id="PTHR11042:SF185">
    <property type="entry name" value="WEE1-LIKE PROTEIN KINASE"/>
    <property type="match status" value="1"/>
</dbReference>
<evidence type="ECO:0000256" key="4">
    <source>
        <dbReference type="ARBA" id="ARBA00022840"/>
    </source>
</evidence>
<dbReference type="InterPro" id="IPR050339">
    <property type="entry name" value="CC_SR_Kinase"/>
</dbReference>
<dbReference type="InterPro" id="IPR017441">
    <property type="entry name" value="Protein_kinase_ATP_BS"/>
</dbReference>
<evidence type="ECO:0000256" key="2">
    <source>
        <dbReference type="ARBA" id="ARBA00022741"/>
    </source>
</evidence>
<dbReference type="InterPro" id="IPR000719">
    <property type="entry name" value="Prot_kinase_dom"/>
</dbReference>
<dbReference type="GO" id="GO:0005634">
    <property type="term" value="C:nucleus"/>
    <property type="evidence" value="ECO:0007669"/>
    <property type="project" value="TreeGrafter"/>
</dbReference>
<evidence type="ECO:0000313" key="9">
    <source>
        <dbReference type="EMBL" id="KAF4675024.1"/>
    </source>
</evidence>
<evidence type="ECO:0000313" key="10">
    <source>
        <dbReference type="Proteomes" id="UP000591131"/>
    </source>
</evidence>
<dbReference type="PROSITE" id="PS00107">
    <property type="entry name" value="PROTEIN_KINASE_ATP"/>
    <property type="match status" value="1"/>
</dbReference>
<evidence type="ECO:0000256" key="6">
    <source>
        <dbReference type="PROSITE-ProRule" id="PRU10141"/>
    </source>
</evidence>
<dbReference type="GO" id="GO:0004713">
    <property type="term" value="F:protein tyrosine kinase activity"/>
    <property type="evidence" value="ECO:0007669"/>
    <property type="project" value="TreeGrafter"/>
</dbReference>
<reference evidence="9 10" key="1">
    <citation type="submission" date="2020-04" db="EMBL/GenBank/DDBJ databases">
        <title>Perkinsus chesapeaki whole genome sequence.</title>
        <authorList>
            <person name="Bogema D.R."/>
        </authorList>
    </citation>
    <scope>NUCLEOTIDE SEQUENCE [LARGE SCALE GENOMIC DNA]</scope>
    <source>
        <strain evidence="9">ATCC PRA-425</strain>
    </source>
</reference>
<organism evidence="9 10">
    <name type="scientific">Perkinsus chesapeaki</name>
    <name type="common">Clam parasite</name>
    <name type="synonym">Perkinsus andrewsi</name>
    <dbReference type="NCBI Taxonomy" id="330153"/>
    <lineage>
        <taxon>Eukaryota</taxon>
        <taxon>Sar</taxon>
        <taxon>Alveolata</taxon>
        <taxon>Perkinsozoa</taxon>
        <taxon>Perkinsea</taxon>
        <taxon>Perkinsida</taxon>
        <taxon>Perkinsidae</taxon>
        <taxon>Perkinsus</taxon>
    </lineage>
</organism>
<feature type="domain" description="Protein kinase" evidence="8">
    <location>
        <begin position="367"/>
        <end position="642"/>
    </location>
</feature>
<evidence type="ECO:0000256" key="1">
    <source>
        <dbReference type="ARBA" id="ARBA00022679"/>
    </source>
</evidence>
<dbReference type="PROSITE" id="PS50011">
    <property type="entry name" value="PROTEIN_KINASE_DOM"/>
    <property type="match status" value="1"/>
</dbReference>
<dbReference type="Proteomes" id="UP000591131">
    <property type="component" value="Unassembled WGS sequence"/>
</dbReference>
<dbReference type="OrthoDB" id="5337378at2759"/>
<dbReference type="EMBL" id="JAAPAO010000053">
    <property type="protein sequence ID" value="KAF4675024.1"/>
    <property type="molecule type" value="Genomic_DNA"/>
</dbReference>
<dbReference type="AlphaFoldDB" id="A0A7J6MU20"/>
<comment type="caution">
    <text evidence="9">The sequence shown here is derived from an EMBL/GenBank/DDBJ whole genome shotgun (WGS) entry which is preliminary data.</text>
</comment>
<dbReference type="SUPFAM" id="SSF56112">
    <property type="entry name" value="Protein kinase-like (PK-like)"/>
    <property type="match status" value="1"/>
</dbReference>
<dbReference type="SMART" id="SM00220">
    <property type="entry name" value="S_TKc"/>
    <property type="match status" value="1"/>
</dbReference>
<evidence type="ECO:0000256" key="7">
    <source>
        <dbReference type="SAM" id="MobiDB-lite"/>
    </source>
</evidence>
<evidence type="ECO:0000259" key="8">
    <source>
        <dbReference type="PROSITE" id="PS50011"/>
    </source>
</evidence>
<accession>A0A7J6MU20</accession>
<feature type="compositionally biased region" description="Low complexity" evidence="7">
    <location>
        <begin position="129"/>
        <end position="142"/>
    </location>
</feature>
<keyword evidence="2 6" id="KW-0547">Nucleotide-binding</keyword>